<dbReference type="EMBL" id="WVTA01000015">
    <property type="protein sequence ID" value="KAK3201707.1"/>
    <property type="molecule type" value="Genomic_DNA"/>
</dbReference>
<dbReference type="Proteomes" id="UP001280581">
    <property type="component" value="Unassembled WGS sequence"/>
</dbReference>
<proteinExistence type="predicted"/>
<gene>
    <name evidence="2" type="ORF">GRF29_164g353513</name>
</gene>
<sequence>MPAQNAAPQLSSGPRFPYNQLRDTYTIAGQEHSANALFLDQPAHERYRPHISSGTLQIQLIANRPSTDQQREDLDEFFAFFAEHHAKAFTSFSIIKLLSAIASRLAQAMEGTGGYRAGDAQPSMYVRPEFFKHGPAVEREYLRLHGLIIADMGRRAARSGPLGVGQGPAGQDRQDAQEVRPGDGPDPTPSSENNADDSAPPQFLTELRERVHEVAAFSISISNMMTRHFFLPLQASDTMLSDSTPDTTIPGSSYTISMLRSRLRFSGAQLGLPDATSPVMTSTSVASARQVNQLTTFVNNLRSDGHIYPAEAAYILHRLDAARRGEPIPDYWLSVEFRYISMLMELLNNRNEAAFTLRLFREDDSDSVPLFGRYRTVAIRLFGSQFDTPDRADATIREIVEALNNIASADEAGDAGVARPTPVR</sequence>
<organism evidence="2 3">
    <name type="scientific">Pseudopithomyces chartarum</name>
    <dbReference type="NCBI Taxonomy" id="1892770"/>
    <lineage>
        <taxon>Eukaryota</taxon>
        <taxon>Fungi</taxon>
        <taxon>Dikarya</taxon>
        <taxon>Ascomycota</taxon>
        <taxon>Pezizomycotina</taxon>
        <taxon>Dothideomycetes</taxon>
        <taxon>Pleosporomycetidae</taxon>
        <taxon>Pleosporales</taxon>
        <taxon>Massarineae</taxon>
        <taxon>Didymosphaeriaceae</taxon>
        <taxon>Pseudopithomyces</taxon>
    </lineage>
</organism>
<evidence type="ECO:0000313" key="2">
    <source>
        <dbReference type="EMBL" id="KAK3201707.1"/>
    </source>
</evidence>
<dbReference type="AlphaFoldDB" id="A0AAN6LP91"/>
<accession>A0AAN6LP91</accession>
<feature type="compositionally biased region" description="Basic and acidic residues" evidence="1">
    <location>
        <begin position="172"/>
        <end position="183"/>
    </location>
</feature>
<evidence type="ECO:0000313" key="3">
    <source>
        <dbReference type="Proteomes" id="UP001280581"/>
    </source>
</evidence>
<keyword evidence="3" id="KW-1185">Reference proteome</keyword>
<protein>
    <submittedName>
        <fullName evidence="2">Uncharacterized protein</fullName>
    </submittedName>
</protein>
<feature type="non-terminal residue" evidence="2">
    <location>
        <position position="424"/>
    </location>
</feature>
<reference evidence="2 3" key="1">
    <citation type="submission" date="2021-02" db="EMBL/GenBank/DDBJ databases">
        <title>Genome assembly of Pseudopithomyces chartarum.</title>
        <authorList>
            <person name="Jauregui R."/>
            <person name="Singh J."/>
            <person name="Voisey C."/>
        </authorList>
    </citation>
    <scope>NUCLEOTIDE SEQUENCE [LARGE SCALE GENOMIC DNA]</scope>
    <source>
        <strain evidence="2 3">AGR01</strain>
    </source>
</reference>
<evidence type="ECO:0000256" key="1">
    <source>
        <dbReference type="SAM" id="MobiDB-lite"/>
    </source>
</evidence>
<name>A0AAN6LP91_9PLEO</name>
<feature type="region of interest" description="Disordered" evidence="1">
    <location>
        <begin position="159"/>
        <end position="200"/>
    </location>
</feature>
<comment type="caution">
    <text evidence="2">The sequence shown here is derived from an EMBL/GenBank/DDBJ whole genome shotgun (WGS) entry which is preliminary data.</text>
</comment>